<gene>
    <name evidence="2" type="ORF">JK364_44900</name>
</gene>
<dbReference type="EMBL" id="JAERRG010000031">
    <property type="protein sequence ID" value="MBL1119443.1"/>
    <property type="molecule type" value="Genomic_DNA"/>
</dbReference>
<dbReference type="SUPFAM" id="SSF46785">
    <property type="entry name" value="Winged helix' DNA-binding domain"/>
    <property type="match status" value="1"/>
</dbReference>
<dbReference type="SUPFAM" id="SSF53067">
    <property type="entry name" value="Actin-like ATPase domain"/>
    <property type="match status" value="1"/>
</dbReference>
<dbReference type="Pfam" id="PF00480">
    <property type="entry name" value="ROK"/>
    <property type="match status" value="1"/>
</dbReference>
<reference evidence="2 3" key="1">
    <citation type="submission" date="2021-01" db="EMBL/GenBank/DDBJ databases">
        <title>WGS of actinomycetes isolated from Thailand.</title>
        <authorList>
            <person name="Thawai C."/>
        </authorList>
    </citation>
    <scope>NUCLEOTIDE SEQUENCE [LARGE SCALE GENOMIC DNA]</scope>
    <source>
        <strain evidence="2 3">CA3R110</strain>
    </source>
</reference>
<dbReference type="InterPro" id="IPR043129">
    <property type="entry name" value="ATPase_NBD"/>
</dbReference>
<protein>
    <submittedName>
        <fullName evidence="2">ROK family protein</fullName>
    </submittedName>
</protein>
<dbReference type="InterPro" id="IPR036390">
    <property type="entry name" value="WH_DNA-bd_sf"/>
</dbReference>
<dbReference type="PANTHER" id="PTHR18964:SF149">
    <property type="entry name" value="BIFUNCTIONAL UDP-N-ACETYLGLUCOSAMINE 2-EPIMERASE_N-ACETYLMANNOSAMINE KINASE"/>
    <property type="match status" value="1"/>
</dbReference>
<keyword evidence="3" id="KW-1185">Reference proteome</keyword>
<dbReference type="InterPro" id="IPR000600">
    <property type="entry name" value="ROK"/>
</dbReference>
<accession>A0ABS1Q453</accession>
<dbReference type="InterPro" id="IPR036388">
    <property type="entry name" value="WH-like_DNA-bd_sf"/>
</dbReference>
<comment type="caution">
    <text evidence="2">The sequence shown here is derived from an EMBL/GenBank/DDBJ whole genome shotgun (WGS) entry which is preliminary data.</text>
</comment>
<comment type="similarity">
    <text evidence="1">Belongs to the ROK (NagC/XylR) family.</text>
</comment>
<sequence length="378" mass="39873">MGRAGGDGSLLQRINTVAVLRALHGAEQLTLRDLTEATGVSRNTAEDAALALVRTGLAEEFVPQAEQRRVGRPAKWYRFRADYGYVLGVDLAVHEVNVLVANLAGTERARHSRPLDPLAPADGRVLAAREAIDAAIRAAGIRYPEVLAIGAATTGIVDREGRVDRSNRLPQTLGYNLAEGLTVLPGVPVVVGNDARLATLAERWLGTGRDTDNFVNINAGRHITAGVVLNGRLLQGAHGAAGEIGVLPESRWQAALQAMADWPEDYESTVRAAEAGDADAQARIEELAEHLAIGAAAIVLTVDPECVILSGGLSRAGQTLLGPLQGHLDARTLFPIPVRISPLDHSAVALGAVRLALDHVEGDLFDTDSPRLAAALTP</sequence>
<dbReference type="Gene3D" id="3.30.420.40">
    <property type="match status" value="4"/>
</dbReference>
<proteinExistence type="inferred from homology"/>
<organism evidence="2 3">
    <name type="scientific">Streptomyces endocoffeicus</name>
    <dbReference type="NCBI Taxonomy" id="2898945"/>
    <lineage>
        <taxon>Bacteria</taxon>
        <taxon>Bacillati</taxon>
        <taxon>Actinomycetota</taxon>
        <taxon>Actinomycetes</taxon>
        <taxon>Kitasatosporales</taxon>
        <taxon>Streptomycetaceae</taxon>
        <taxon>Streptomyces</taxon>
    </lineage>
</organism>
<evidence type="ECO:0000256" key="1">
    <source>
        <dbReference type="ARBA" id="ARBA00006479"/>
    </source>
</evidence>
<dbReference type="Gene3D" id="1.10.10.10">
    <property type="entry name" value="Winged helix-like DNA-binding domain superfamily/Winged helix DNA-binding domain"/>
    <property type="match status" value="1"/>
</dbReference>
<dbReference type="RefSeq" id="WP_201857217.1">
    <property type="nucleotide sequence ID" value="NZ_JAERRG010000031.1"/>
</dbReference>
<evidence type="ECO:0000313" key="3">
    <source>
        <dbReference type="Proteomes" id="UP000621510"/>
    </source>
</evidence>
<dbReference type="PANTHER" id="PTHR18964">
    <property type="entry name" value="ROK (REPRESSOR, ORF, KINASE) FAMILY"/>
    <property type="match status" value="1"/>
</dbReference>
<evidence type="ECO:0000313" key="2">
    <source>
        <dbReference type="EMBL" id="MBL1119443.1"/>
    </source>
</evidence>
<name>A0ABS1Q453_9ACTN</name>
<dbReference type="Proteomes" id="UP000621510">
    <property type="component" value="Unassembled WGS sequence"/>
</dbReference>